<dbReference type="InterPro" id="IPR006075">
    <property type="entry name" value="Asn/Gln-tRNA_Trfase_suB/E_cat"/>
</dbReference>
<dbReference type="PANTHER" id="PTHR11659">
    <property type="entry name" value="GLUTAMYL-TRNA GLN AMIDOTRANSFERASE SUBUNIT B MITOCHONDRIAL AND PROKARYOTIC PET112-RELATED"/>
    <property type="match status" value="1"/>
</dbReference>
<accession>A0A7K3WPM8</accession>
<keyword evidence="14" id="KW-1185">Reference proteome</keyword>
<dbReference type="HAMAP" id="MF_00121">
    <property type="entry name" value="GatB"/>
    <property type="match status" value="1"/>
</dbReference>
<reference evidence="13 14" key="1">
    <citation type="submission" date="2020-02" db="EMBL/GenBank/DDBJ databases">
        <title>Out from the shadows clarifying the taxonomy of the family Cryomorphaceae and related taxa by utilizing the GTDB taxonomic framework.</title>
        <authorList>
            <person name="Bowman J.P."/>
        </authorList>
    </citation>
    <scope>NUCLEOTIDE SEQUENCE [LARGE SCALE GENOMIC DNA]</scope>
    <source>
        <strain evidence="13 14">QSSC 1-22</strain>
    </source>
</reference>
<comment type="catalytic activity">
    <reaction evidence="10 11">
        <text>L-glutamyl-tRNA(Gln) + L-glutamine + ATP + H2O = L-glutaminyl-tRNA(Gln) + L-glutamate + ADP + phosphate + H(+)</text>
        <dbReference type="Rhea" id="RHEA:17521"/>
        <dbReference type="Rhea" id="RHEA-COMP:9681"/>
        <dbReference type="Rhea" id="RHEA-COMP:9684"/>
        <dbReference type="ChEBI" id="CHEBI:15377"/>
        <dbReference type="ChEBI" id="CHEBI:15378"/>
        <dbReference type="ChEBI" id="CHEBI:29985"/>
        <dbReference type="ChEBI" id="CHEBI:30616"/>
        <dbReference type="ChEBI" id="CHEBI:43474"/>
        <dbReference type="ChEBI" id="CHEBI:58359"/>
        <dbReference type="ChEBI" id="CHEBI:78520"/>
        <dbReference type="ChEBI" id="CHEBI:78521"/>
        <dbReference type="ChEBI" id="CHEBI:456216"/>
    </reaction>
</comment>
<dbReference type="EC" id="6.3.5.-" evidence="11"/>
<dbReference type="GO" id="GO:0005524">
    <property type="term" value="F:ATP binding"/>
    <property type="evidence" value="ECO:0007669"/>
    <property type="project" value="UniProtKB-KW"/>
</dbReference>
<dbReference type="InterPro" id="IPR023168">
    <property type="entry name" value="GatB_Yqey_C_2"/>
</dbReference>
<comment type="similarity">
    <text evidence="1 11">Belongs to the GatB/GatE family. GatB subfamily.</text>
</comment>
<dbReference type="InterPro" id="IPR017958">
    <property type="entry name" value="Gln-tRNA_amidoTrfase_suB_CS"/>
</dbReference>
<dbReference type="Proteomes" id="UP000486602">
    <property type="component" value="Unassembled WGS sequence"/>
</dbReference>
<comment type="caution">
    <text evidence="13">The sequence shown here is derived from an EMBL/GenBank/DDBJ whole genome shotgun (WGS) entry which is preliminary data.</text>
</comment>
<evidence type="ECO:0000256" key="1">
    <source>
        <dbReference type="ARBA" id="ARBA00005306"/>
    </source>
</evidence>
<evidence type="ECO:0000313" key="13">
    <source>
        <dbReference type="EMBL" id="NEN23496.1"/>
    </source>
</evidence>
<sequence>MIEERKEILDKYQLVVGLEIHTQLSTLSKAYSGDKNEFGSLPNSNTCPLTLGHPGTLPRINEQVIESAIKLGLATNCAISREMHFARKNYFYADLPKGYQITQDTTPICTAGKLVVKGADNTDKTIRITRIHIEEDAGKSIHDQDPYNTLVDLNRAGVPLLEVVSEPDIRTLEEAYNFLAEVRRLVRYLEICDGNMEEGSMRCDANVSVMLKGSDTYGKRCEVKNMNSLRNVQRAIDFEMKRQIKIIEAGGQVYQETRSFDAVNGITFTLRDKEDAHDYRYFPEPDIQPLSVTQEEIDAVKAGMPPLPRVLFEKYTSQLKLSDYDANLIIDAKPIALYFEELITLTKNYKAAANWMMGEIKSHLNHNAIDIESFPLSPKRIAELIELIDQDLVSSSSAAQQLFPKMLENPEKSPKEIAEAENLLQKSDDDWLLNLAKQALEKYPDKVEAYKNGNKGLLGLFMGEVMKLSERKANPKMSTEILKKLLDS</sequence>
<evidence type="ECO:0000256" key="4">
    <source>
        <dbReference type="ARBA" id="ARBA00022598"/>
    </source>
</evidence>
<dbReference type="SUPFAM" id="SSF55931">
    <property type="entry name" value="Glutamine synthetase/guanido kinase"/>
    <property type="match status" value="1"/>
</dbReference>
<dbReference type="InterPro" id="IPR003789">
    <property type="entry name" value="Asn/Gln_tRNA_amidoTrase-B-like"/>
</dbReference>
<dbReference type="InterPro" id="IPR018027">
    <property type="entry name" value="Asn/Gln_amidotransferase"/>
</dbReference>
<evidence type="ECO:0000256" key="9">
    <source>
        <dbReference type="ARBA" id="ARBA00047380"/>
    </source>
</evidence>
<evidence type="ECO:0000256" key="6">
    <source>
        <dbReference type="ARBA" id="ARBA00022840"/>
    </source>
</evidence>
<evidence type="ECO:0000256" key="11">
    <source>
        <dbReference type="HAMAP-Rule" id="MF_00121"/>
    </source>
</evidence>
<evidence type="ECO:0000256" key="3">
    <source>
        <dbReference type="ARBA" id="ARBA00016923"/>
    </source>
</evidence>
<evidence type="ECO:0000256" key="5">
    <source>
        <dbReference type="ARBA" id="ARBA00022741"/>
    </source>
</evidence>
<dbReference type="Pfam" id="PF02637">
    <property type="entry name" value="GatB_Yqey"/>
    <property type="match status" value="1"/>
</dbReference>
<evidence type="ECO:0000256" key="10">
    <source>
        <dbReference type="ARBA" id="ARBA00047913"/>
    </source>
</evidence>
<comment type="function">
    <text evidence="8 11">Allows the formation of correctly charged Asn-tRNA(Asn) or Gln-tRNA(Gln) through the transamidation of misacylated Asp-tRNA(Asn) or Glu-tRNA(Gln) in organisms which lack either or both of asparaginyl-tRNA or glutaminyl-tRNA synthetases. The reaction takes place in the presence of glutamine and ATP through an activated phospho-Asp-tRNA(Asn) or phospho-Glu-tRNA(Gln).</text>
</comment>
<evidence type="ECO:0000256" key="8">
    <source>
        <dbReference type="ARBA" id="ARBA00024799"/>
    </source>
</evidence>
<dbReference type="InterPro" id="IPR014746">
    <property type="entry name" value="Gln_synth/guanido_kin_cat_dom"/>
</dbReference>
<dbReference type="AlphaFoldDB" id="A0A7K3WPM8"/>
<protein>
    <recommendedName>
        <fullName evidence="3 11">Aspartyl/glutamyl-tRNA(Asn/Gln) amidotransferase subunit B</fullName>
        <shortName evidence="11">Asp/Glu-ADT subunit B</shortName>
        <ecNumber evidence="11">6.3.5.-</ecNumber>
    </recommendedName>
</protein>
<dbReference type="GO" id="GO:0006412">
    <property type="term" value="P:translation"/>
    <property type="evidence" value="ECO:0007669"/>
    <property type="project" value="UniProtKB-UniRule"/>
</dbReference>
<evidence type="ECO:0000259" key="12">
    <source>
        <dbReference type="SMART" id="SM00845"/>
    </source>
</evidence>
<keyword evidence="6 11" id="KW-0067">ATP-binding</keyword>
<gene>
    <name evidence="11 13" type="primary">gatB</name>
    <name evidence="13" type="ORF">G3O08_08275</name>
</gene>
<dbReference type="SUPFAM" id="SSF89095">
    <property type="entry name" value="GatB/YqeY motif"/>
    <property type="match status" value="1"/>
</dbReference>
<feature type="domain" description="Asn/Gln amidotransferase" evidence="12">
    <location>
        <begin position="337"/>
        <end position="486"/>
    </location>
</feature>
<dbReference type="InterPro" id="IPR004413">
    <property type="entry name" value="GatB"/>
</dbReference>
<dbReference type="Gene3D" id="1.10.10.410">
    <property type="match status" value="1"/>
</dbReference>
<dbReference type="GO" id="GO:0016740">
    <property type="term" value="F:transferase activity"/>
    <property type="evidence" value="ECO:0007669"/>
    <property type="project" value="UniProtKB-KW"/>
</dbReference>
<keyword evidence="4 11" id="KW-0436">Ligase</keyword>
<evidence type="ECO:0000256" key="2">
    <source>
        <dbReference type="ARBA" id="ARBA00011123"/>
    </source>
</evidence>
<organism evidence="13 14">
    <name type="scientific">Cryomorpha ignava</name>
    <dbReference type="NCBI Taxonomy" id="101383"/>
    <lineage>
        <taxon>Bacteria</taxon>
        <taxon>Pseudomonadati</taxon>
        <taxon>Bacteroidota</taxon>
        <taxon>Flavobacteriia</taxon>
        <taxon>Flavobacteriales</taxon>
        <taxon>Cryomorphaceae</taxon>
        <taxon>Cryomorpha</taxon>
    </lineage>
</organism>
<dbReference type="GO" id="GO:0050567">
    <property type="term" value="F:glutaminyl-tRNA synthase (glutamine-hydrolyzing) activity"/>
    <property type="evidence" value="ECO:0007669"/>
    <property type="project" value="UniProtKB-UniRule"/>
</dbReference>
<dbReference type="NCBIfam" id="NF004014">
    <property type="entry name" value="PRK05477.1-4"/>
    <property type="match status" value="1"/>
</dbReference>
<dbReference type="SMART" id="SM00845">
    <property type="entry name" value="GatB_Yqey"/>
    <property type="match status" value="1"/>
</dbReference>
<dbReference type="RefSeq" id="WP_163284783.1">
    <property type="nucleotide sequence ID" value="NZ_JAAGVY010000011.1"/>
</dbReference>
<keyword evidence="13" id="KW-0808">Transferase</keyword>
<evidence type="ECO:0000313" key="14">
    <source>
        <dbReference type="Proteomes" id="UP000486602"/>
    </source>
</evidence>
<comment type="catalytic activity">
    <reaction evidence="9 11">
        <text>L-aspartyl-tRNA(Asn) + L-glutamine + ATP + H2O = L-asparaginyl-tRNA(Asn) + L-glutamate + ADP + phosphate + 2 H(+)</text>
        <dbReference type="Rhea" id="RHEA:14513"/>
        <dbReference type="Rhea" id="RHEA-COMP:9674"/>
        <dbReference type="Rhea" id="RHEA-COMP:9677"/>
        <dbReference type="ChEBI" id="CHEBI:15377"/>
        <dbReference type="ChEBI" id="CHEBI:15378"/>
        <dbReference type="ChEBI" id="CHEBI:29985"/>
        <dbReference type="ChEBI" id="CHEBI:30616"/>
        <dbReference type="ChEBI" id="CHEBI:43474"/>
        <dbReference type="ChEBI" id="CHEBI:58359"/>
        <dbReference type="ChEBI" id="CHEBI:78515"/>
        <dbReference type="ChEBI" id="CHEBI:78516"/>
        <dbReference type="ChEBI" id="CHEBI:456216"/>
    </reaction>
</comment>
<name>A0A7K3WPM8_9FLAO</name>
<dbReference type="InterPro" id="IPR017959">
    <property type="entry name" value="Asn/Gln-tRNA_amidoTrfase_suB/E"/>
</dbReference>
<dbReference type="Pfam" id="PF02934">
    <property type="entry name" value="GatB_N"/>
    <property type="match status" value="1"/>
</dbReference>
<keyword evidence="5 11" id="KW-0547">Nucleotide-binding</keyword>
<keyword evidence="7 11" id="KW-0648">Protein biosynthesis</keyword>
<evidence type="ECO:0000256" key="7">
    <source>
        <dbReference type="ARBA" id="ARBA00022917"/>
    </source>
</evidence>
<comment type="subunit">
    <text evidence="2 11">Heterotrimer of A, B and C subunits.</text>
</comment>
<dbReference type="PROSITE" id="PS01234">
    <property type="entry name" value="GATB"/>
    <property type="match status" value="1"/>
</dbReference>
<dbReference type="NCBIfam" id="NF004012">
    <property type="entry name" value="PRK05477.1-2"/>
    <property type="match status" value="1"/>
</dbReference>
<dbReference type="EMBL" id="JAAGVY010000011">
    <property type="protein sequence ID" value="NEN23496.1"/>
    <property type="molecule type" value="Genomic_DNA"/>
</dbReference>
<dbReference type="NCBIfam" id="TIGR00133">
    <property type="entry name" value="gatB"/>
    <property type="match status" value="1"/>
</dbReference>
<proteinExistence type="inferred from homology"/>